<dbReference type="Gene3D" id="3.90.550.10">
    <property type="entry name" value="Spore Coat Polysaccharide Biosynthesis Protein SpsA, Chain A"/>
    <property type="match status" value="1"/>
</dbReference>
<feature type="domain" description="Glycosyltransferase 2-like" evidence="1">
    <location>
        <begin position="8"/>
        <end position="187"/>
    </location>
</feature>
<dbReference type="Proteomes" id="UP001213309">
    <property type="component" value="Unassembled WGS sequence"/>
</dbReference>
<name>A0A6I0LJN6_BACUN</name>
<evidence type="ECO:0000259" key="1">
    <source>
        <dbReference type="Pfam" id="PF00535"/>
    </source>
</evidence>
<dbReference type="Proteomes" id="UP000487989">
    <property type="component" value="Unassembled WGS sequence"/>
</dbReference>
<evidence type="ECO:0000313" key="2">
    <source>
        <dbReference type="EMBL" id="KAB4251253.1"/>
    </source>
</evidence>
<gene>
    <name evidence="2" type="ORF">GAP48_14345</name>
    <name evidence="3" type="ORF">POZ24_18420</name>
</gene>
<reference evidence="3" key="2">
    <citation type="submission" date="2022-10" db="EMBL/GenBank/DDBJ databases">
        <title>Human gut microbiome strain richness.</title>
        <authorList>
            <person name="Chen-Liaw A."/>
        </authorList>
    </citation>
    <scope>NUCLEOTIDE SEQUENCE</scope>
    <source>
        <strain evidence="3">1001713st2_A4_1001713B170214_170313</strain>
    </source>
</reference>
<evidence type="ECO:0000313" key="3">
    <source>
        <dbReference type="EMBL" id="MDC1881969.1"/>
    </source>
</evidence>
<dbReference type="PANTHER" id="PTHR43179">
    <property type="entry name" value="RHAMNOSYLTRANSFERASE WBBL"/>
    <property type="match status" value="1"/>
</dbReference>
<dbReference type="AlphaFoldDB" id="A0A6I0LJN6"/>
<evidence type="ECO:0000313" key="4">
    <source>
        <dbReference type="Proteomes" id="UP000487989"/>
    </source>
</evidence>
<keyword evidence="2" id="KW-0808">Transferase</keyword>
<dbReference type="InterPro" id="IPR001173">
    <property type="entry name" value="Glyco_trans_2-like"/>
</dbReference>
<dbReference type="RefSeq" id="WP_057256036.1">
    <property type="nucleotide sequence ID" value="NZ_CYYO01000002.1"/>
</dbReference>
<proteinExistence type="predicted"/>
<dbReference type="EMBL" id="WCTJ01000023">
    <property type="protein sequence ID" value="KAB4251253.1"/>
    <property type="molecule type" value="Genomic_DNA"/>
</dbReference>
<sequence>MYDITATIVLYCNSKVLLSKAINSFLNTHLSVKLYLVDNSPSDELKCMCTSENIEYFFMNSNNGFGAGHNFIMRQPEKMGKYHLVLNPDVYFDAGTLESLFDYMEARVDVGNVMPRIIYPNGELQYLCKLLPTPMDWIGRMFIPFKGIKKKINNSFEMRFADYNKEMNVPYLSGCFMFLRKSVIEEVGVFDEGIFMYGEDTDLNRRIYQRCRTMYYPEVTITHAFEKGSHKSFRLFWIHVKAAFYYLNKWGWLFDKERQKINEKTRSMYFSKELCNDSIILSKK</sequence>
<dbReference type="GO" id="GO:0016740">
    <property type="term" value="F:transferase activity"/>
    <property type="evidence" value="ECO:0007669"/>
    <property type="project" value="UniProtKB-KW"/>
</dbReference>
<dbReference type="InterPro" id="IPR029044">
    <property type="entry name" value="Nucleotide-diphossugar_trans"/>
</dbReference>
<dbReference type="SUPFAM" id="SSF53448">
    <property type="entry name" value="Nucleotide-diphospho-sugar transferases"/>
    <property type="match status" value="1"/>
</dbReference>
<dbReference type="EMBL" id="JAQNSG010000022">
    <property type="protein sequence ID" value="MDC1881969.1"/>
    <property type="molecule type" value="Genomic_DNA"/>
</dbReference>
<reference evidence="2 4" key="1">
    <citation type="journal article" date="2019" name="Nat. Med.">
        <title>A library of human gut bacterial isolates paired with longitudinal multiomics data enables mechanistic microbiome research.</title>
        <authorList>
            <person name="Poyet M."/>
            <person name="Groussin M."/>
            <person name="Gibbons S.M."/>
            <person name="Avila-Pacheco J."/>
            <person name="Jiang X."/>
            <person name="Kearney S.M."/>
            <person name="Perrotta A.R."/>
            <person name="Berdy B."/>
            <person name="Zhao S."/>
            <person name="Lieberman T.D."/>
            <person name="Swanson P.K."/>
            <person name="Smith M."/>
            <person name="Roesemann S."/>
            <person name="Alexander J.E."/>
            <person name="Rich S.A."/>
            <person name="Livny J."/>
            <person name="Vlamakis H."/>
            <person name="Clish C."/>
            <person name="Bullock K."/>
            <person name="Deik A."/>
            <person name="Scott J."/>
            <person name="Pierce K.A."/>
            <person name="Xavier R.J."/>
            <person name="Alm E.J."/>
        </authorList>
    </citation>
    <scope>NUCLEOTIDE SEQUENCE [LARGE SCALE GENOMIC DNA]</scope>
    <source>
        <strain evidence="2 4">BIOML-A3</strain>
    </source>
</reference>
<dbReference type="CDD" id="cd04186">
    <property type="entry name" value="GT_2_like_c"/>
    <property type="match status" value="1"/>
</dbReference>
<dbReference type="PANTHER" id="PTHR43179:SF10">
    <property type="entry name" value="GLYCOSYL TRANSFERASE"/>
    <property type="match status" value="1"/>
</dbReference>
<dbReference type="Pfam" id="PF00535">
    <property type="entry name" value="Glycos_transf_2"/>
    <property type="match status" value="1"/>
</dbReference>
<protein>
    <submittedName>
        <fullName evidence="2">Glycosyltransferase family 2 protein</fullName>
    </submittedName>
</protein>
<accession>A0A6I0LJN6</accession>
<organism evidence="2 4">
    <name type="scientific">Bacteroides uniformis</name>
    <dbReference type="NCBI Taxonomy" id="820"/>
    <lineage>
        <taxon>Bacteria</taxon>
        <taxon>Pseudomonadati</taxon>
        <taxon>Bacteroidota</taxon>
        <taxon>Bacteroidia</taxon>
        <taxon>Bacteroidales</taxon>
        <taxon>Bacteroidaceae</taxon>
        <taxon>Bacteroides</taxon>
    </lineage>
</organism>
<comment type="caution">
    <text evidence="2">The sequence shown here is derived from an EMBL/GenBank/DDBJ whole genome shotgun (WGS) entry which is preliminary data.</text>
</comment>